<organism evidence="1">
    <name type="scientific">marine metagenome</name>
    <dbReference type="NCBI Taxonomy" id="408172"/>
    <lineage>
        <taxon>unclassified sequences</taxon>
        <taxon>metagenomes</taxon>
        <taxon>ecological metagenomes</taxon>
    </lineage>
</organism>
<sequence length="71" mass="7610">MGLVVGVLIKNMNMMTAVVKNVSIVDLVHTALVPEAHTKIIVMDTQGSVDIVGLLLLELALEVLIKDTKSN</sequence>
<proteinExistence type="predicted"/>
<reference evidence="1" key="1">
    <citation type="submission" date="2018-05" db="EMBL/GenBank/DDBJ databases">
        <authorList>
            <person name="Lanie J.A."/>
            <person name="Ng W.-L."/>
            <person name="Kazmierczak K.M."/>
            <person name="Andrzejewski T.M."/>
            <person name="Davidsen T.M."/>
            <person name="Wayne K.J."/>
            <person name="Tettelin H."/>
            <person name="Glass J.I."/>
            <person name="Rusch D."/>
            <person name="Podicherti R."/>
            <person name="Tsui H.-C.T."/>
            <person name="Winkler M.E."/>
        </authorList>
    </citation>
    <scope>NUCLEOTIDE SEQUENCE</scope>
</reference>
<evidence type="ECO:0000313" key="1">
    <source>
        <dbReference type="EMBL" id="SVD42550.1"/>
    </source>
</evidence>
<dbReference type="EMBL" id="UINC01149841">
    <property type="protein sequence ID" value="SVD42550.1"/>
    <property type="molecule type" value="Genomic_DNA"/>
</dbReference>
<gene>
    <name evidence="1" type="ORF">METZ01_LOCUS395404</name>
</gene>
<accession>A0A382V7W3</accession>
<protein>
    <submittedName>
        <fullName evidence="1">Uncharacterized protein</fullName>
    </submittedName>
</protein>
<name>A0A382V7W3_9ZZZZ</name>
<dbReference type="AlphaFoldDB" id="A0A382V7W3"/>